<reference evidence="6 7" key="1">
    <citation type="submission" date="2020-03" db="EMBL/GenBank/DDBJ databases">
        <title>Hydrogenophaga sp. nov. isolated from cyanobacterial mat.</title>
        <authorList>
            <person name="Thorat V."/>
            <person name="Kirdat K."/>
            <person name="Tiwarekar B."/>
            <person name="Costa E.D."/>
            <person name="Yadav A."/>
        </authorList>
    </citation>
    <scope>NUCLEOTIDE SEQUENCE [LARGE SCALE GENOMIC DNA]</scope>
    <source>
        <strain evidence="6 7">BA0156</strain>
    </source>
</reference>
<dbReference type="InterPro" id="IPR029035">
    <property type="entry name" value="DHS-like_NAD/FAD-binding_dom"/>
</dbReference>
<dbReference type="Pfam" id="PF02146">
    <property type="entry name" value="SIR2"/>
    <property type="match status" value="1"/>
</dbReference>
<evidence type="ECO:0000256" key="3">
    <source>
        <dbReference type="ARBA" id="ARBA00023027"/>
    </source>
</evidence>
<dbReference type="EC" id="2.3.1.286" evidence="1"/>
<dbReference type="Proteomes" id="UP000503162">
    <property type="component" value="Chromosome"/>
</dbReference>
<feature type="domain" description="Deacetylase sirtuin-type" evidence="5">
    <location>
        <begin position="2"/>
        <end position="278"/>
    </location>
</feature>
<dbReference type="PROSITE" id="PS50305">
    <property type="entry name" value="SIRTUIN"/>
    <property type="match status" value="1"/>
</dbReference>
<protein>
    <recommendedName>
        <fullName evidence="1">protein acetyllysine N-acetyltransferase</fullName>
        <ecNumber evidence="1">2.3.1.286</ecNumber>
    </recommendedName>
</protein>
<dbReference type="InterPro" id="IPR003000">
    <property type="entry name" value="Sirtuin"/>
</dbReference>
<dbReference type="GO" id="GO:0017136">
    <property type="term" value="F:histone deacetylase activity, NAD-dependent"/>
    <property type="evidence" value="ECO:0007669"/>
    <property type="project" value="TreeGrafter"/>
</dbReference>
<dbReference type="GO" id="GO:0070403">
    <property type="term" value="F:NAD+ binding"/>
    <property type="evidence" value="ECO:0007669"/>
    <property type="project" value="InterPro"/>
</dbReference>
<gene>
    <name evidence="6" type="ORF">G9Q37_08180</name>
</gene>
<evidence type="ECO:0000313" key="6">
    <source>
        <dbReference type="EMBL" id="QIM52116.1"/>
    </source>
</evidence>
<organism evidence="6 7">
    <name type="scientific">Hydrogenophaga crocea</name>
    <dbReference type="NCBI Taxonomy" id="2716225"/>
    <lineage>
        <taxon>Bacteria</taxon>
        <taxon>Pseudomonadati</taxon>
        <taxon>Pseudomonadota</taxon>
        <taxon>Betaproteobacteria</taxon>
        <taxon>Burkholderiales</taxon>
        <taxon>Comamonadaceae</taxon>
        <taxon>Hydrogenophaga</taxon>
    </lineage>
</organism>
<evidence type="ECO:0000256" key="1">
    <source>
        <dbReference type="ARBA" id="ARBA00012928"/>
    </source>
</evidence>
<keyword evidence="7" id="KW-1185">Reference proteome</keyword>
<dbReference type="PANTHER" id="PTHR11085:SF4">
    <property type="entry name" value="NAD-DEPENDENT PROTEIN DEACYLASE"/>
    <property type="match status" value="1"/>
</dbReference>
<dbReference type="InterPro" id="IPR026591">
    <property type="entry name" value="Sirtuin_cat_small_dom_sf"/>
</dbReference>
<comment type="caution">
    <text evidence="4">Lacks conserved residue(s) required for the propagation of feature annotation.</text>
</comment>
<keyword evidence="3" id="KW-0520">NAD</keyword>
<dbReference type="InterPro" id="IPR050134">
    <property type="entry name" value="NAD-dep_sirtuin_deacylases"/>
</dbReference>
<dbReference type="PANTHER" id="PTHR11085">
    <property type="entry name" value="NAD-DEPENDENT PROTEIN DEACYLASE SIRTUIN-5, MITOCHONDRIAL-RELATED"/>
    <property type="match status" value="1"/>
</dbReference>
<dbReference type="AlphaFoldDB" id="A0A6G8IGG1"/>
<dbReference type="Gene3D" id="3.40.50.1220">
    <property type="entry name" value="TPP-binding domain"/>
    <property type="match status" value="1"/>
</dbReference>
<dbReference type="InterPro" id="IPR026590">
    <property type="entry name" value="Ssirtuin_cat_dom"/>
</dbReference>
<sequence>MPDLPPADLHKAADLIAQADGLVVAAGAGMGVDSGLPDFRGPEGFWNAYPALGRAGLGFTDIANPAAFARHPELAWGFYGHRLAMYRRVRPHAGFALLRRWGEATLHGLAVFTSNVDGQFQAAGFNAALIEECHGSLHHLQCTRPCSDTVWPADGFEPEVDEARCELLNAPPRCPRCGALARPNVLMFGDAQWLAQRQADQRDRLVHWLAHCERPLVIEIGAGTAVPTVRHFSHAVIRSHAGRLLRVNPLAPAVPGSLDLGLAGPALATLEAIDRQLP</sequence>
<evidence type="ECO:0000259" key="5">
    <source>
        <dbReference type="PROSITE" id="PS50305"/>
    </source>
</evidence>
<dbReference type="Gene3D" id="3.30.1600.10">
    <property type="entry name" value="SIR2/SIRT2 'Small Domain"/>
    <property type="match status" value="1"/>
</dbReference>
<accession>A0A6G8IGG1</accession>
<dbReference type="EMBL" id="CP049989">
    <property type="protein sequence ID" value="QIM52116.1"/>
    <property type="molecule type" value="Genomic_DNA"/>
</dbReference>
<dbReference type="RefSeq" id="WP_166226719.1">
    <property type="nucleotide sequence ID" value="NZ_CP049989.1"/>
</dbReference>
<proteinExistence type="predicted"/>
<evidence type="ECO:0000256" key="4">
    <source>
        <dbReference type="PROSITE-ProRule" id="PRU00236"/>
    </source>
</evidence>
<evidence type="ECO:0000256" key="2">
    <source>
        <dbReference type="ARBA" id="ARBA00022679"/>
    </source>
</evidence>
<keyword evidence="2" id="KW-0808">Transferase</keyword>
<name>A0A6G8IGG1_9BURK</name>
<evidence type="ECO:0000313" key="7">
    <source>
        <dbReference type="Proteomes" id="UP000503162"/>
    </source>
</evidence>
<dbReference type="SUPFAM" id="SSF52467">
    <property type="entry name" value="DHS-like NAD/FAD-binding domain"/>
    <property type="match status" value="1"/>
</dbReference>
<dbReference type="KEGG" id="hcz:G9Q37_08180"/>